<dbReference type="EMBL" id="CP060780">
    <property type="protein sequence ID" value="QNP42712.1"/>
    <property type="molecule type" value="Genomic_DNA"/>
</dbReference>
<evidence type="ECO:0000256" key="2">
    <source>
        <dbReference type="SAM" id="SignalP"/>
    </source>
</evidence>
<dbReference type="Proteomes" id="UP000516134">
    <property type="component" value="Chromosome"/>
</dbReference>
<protein>
    <recommendedName>
        <fullName evidence="5">Tetratricopeptide repeat protein</fullName>
    </recommendedName>
</protein>
<evidence type="ECO:0000313" key="4">
    <source>
        <dbReference type="Proteomes" id="UP000516134"/>
    </source>
</evidence>
<gene>
    <name evidence="3" type="ORF">H9L15_11305</name>
</gene>
<keyword evidence="4" id="KW-1185">Reference proteome</keyword>
<dbReference type="Pfam" id="PF13181">
    <property type="entry name" value="TPR_8"/>
    <property type="match status" value="1"/>
</dbReference>
<name>A0ABX6SYP3_9SPHN</name>
<feature type="repeat" description="TPR" evidence="1">
    <location>
        <begin position="100"/>
        <end position="133"/>
    </location>
</feature>
<evidence type="ECO:0000256" key="1">
    <source>
        <dbReference type="PROSITE-ProRule" id="PRU00339"/>
    </source>
</evidence>
<sequence>MKALVLAAGAVACSLAYPASAGISVLDGSFAEGCFKAAEQRNVTLESMNTCDRAFSDQALSDEDRLATHVNRGIVRMLRSDYGRAETDFSAAMQMNPQRSEPYLNMAILQLRTGHSEAAVPLFSKAIELGTELPEVAYYGRGLAQEDVGNVKAAYADLKQAVQLKPAWDAPRRDLARYKVSRP</sequence>
<reference evidence="3 4" key="1">
    <citation type="submission" date="2020-08" db="EMBL/GenBank/DDBJ databases">
        <title>Genome sequence of Sphingomonas daechungensis KACC 18115T.</title>
        <authorList>
            <person name="Hyun D.-W."/>
            <person name="Bae J.-W."/>
        </authorList>
    </citation>
    <scope>NUCLEOTIDE SEQUENCE [LARGE SCALE GENOMIC DNA]</scope>
    <source>
        <strain evidence="3 4">KACC 18115</strain>
    </source>
</reference>
<dbReference type="RefSeq" id="WP_187714144.1">
    <property type="nucleotide sequence ID" value="NZ_BAABJC010000001.1"/>
</dbReference>
<feature type="signal peptide" evidence="2">
    <location>
        <begin position="1"/>
        <end position="21"/>
    </location>
</feature>
<feature type="repeat" description="TPR" evidence="1">
    <location>
        <begin position="66"/>
        <end position="99"/>
    </location>
</feature>
<organism evidence="3 4">
    <name type="scientific">Sphingomonas daechungensis</name>
    <dbReference type="NCBI Taxonomy" id="1176646"/>
    <lineage>
        <taxon>Bacteria</taxon>
        <taxon>Pseudomonadati</taxon>
        <taxon>Pseudomonadota</taxon>
        <taxon>Alphaproteobacteria</taxon>
        <taxon>Sphingomonadales</taxon>
        <taxon>Sphingomonadaceae</taxon>
        <taxon>Sphingomonas</taxon>
    </lineage>
</organism>
<accession>A0ABX6SYP3</accession>
<dbReference type="PROSITE" id="PS50005">
    <property type="entry name" value="TPR"/>
    <property type="match status" value="2"/>
</dbReference>
<dbReference type="SMART" id="SM00028">
    <property type="entry name" value="TPR"/>
    <property type="match status" value="3"/>
</dbReference>
<dbReference type="Gene3D" id="1.25.40.10">
    <property type="entry name" value="Tetratricopeptide repeat domain"/>
    <property type="match status" value="1"/>
</dbReference>
<proteinExistence type="predicted"/>
<dbReference type="SUPFAM" id="SSF48452">
    <property type="entry name" value="TPR-like"/>
    <property type="match status" value="1"/>
</dbReference>
<dbReference type="InterPro" id="IPR019734">
    <property type="entry name" value="TPR_rpt"/>
</dbReference>
<feature type="chain" id="PRO_5045304502" description="Tetratricopeptide repeat protein" evidence="2">
    <location>
        <begin position="22"/>
        <end position="183"/>
    </location>
</feature>
<dbReference type="PANTHER" id="PTHR47059:SF1">
    <property type="entry name" value="TETRATRICOPEPTIDE REPEAT PROTEIN 32"/>
    <property type="match status" value="1"/>
</dbReference>
<evidence type="ECO:0000313" key="3">
    <source>
        <dbReference type="EMBL" id="QNP42712.1"/>
    </source>
</evidence>
<keyword evidence="2" id="KW-0732">Signal</keyword>
<dbReference type="InterPro" id="IPR011990">
    <property type="entry name" value="TPR-like_helical_dom_sf"/>
</dbReference>
<dbReference type="PANTHER" id="PTHR47059">
    <property type="entry name" value="TETRATRICOPEPTIDE REPEAT PROTEIN 32"/>
    <property type="match status" value="1"/>
</dbReference>
<evidence type="ECO:0008006" key="5">
    <source>
        <dbReference type="Google" id="ProtNLM"/>
    </source>
</evidence>
<keyword evidence="1" id="KW-0802">TPR repeat</keyword>